<gene>
    <name evidence="3" type="ORF">GSY69_05950</name>
</gene>
<feature type="compositionally biased region" description="Basic residues" evidence="1">
    <location>
        <begin position="1"/>
        <end position="14"/>
    </location>
</feature>
<keyword evidence="2" id="KW-0472">Membrane</keyword>
<keyword evidence="2" id="KW-0812">Transmembrane</keyword>
<keyword evidence="4" id="KW-1185">Reference proteome</keyword>
<sequence length="271" mass="28391">MGLGHRRARPRTRLPRLGPAEEGLLSTTARTLESPIRAARRRRIRGRVVGVIAIVFIIAVLAIAALAALGFVRAKGVIDHAQAAGDATTRVVAAIKNNPEGAKDELATAQREVSAAREELGQVPLPQLRRLPDLGRNVEVAGEVLDEVSTVVYDAVPTFVAAAGVFDFSTGHLRRLGADPAKWIDELKTAGQTIKDLPEAIDVLGRARDAVAAIETHGLLPQVASAVKKVGRSLDAAVETVAPAKSASDDVQRALDQGAGALGALKEAAGF</sequence>
<evidence type="ECO:0000313" key="3">
    <source>
        <dbReference type="EMBL" id="MYM19522.1"/>
    </source>
</evidence>
<dbReference type="RefSeq" id="WP_160952954.1">
    <property type="nucleotide sequence ID" value="NZ_WWEQ01000018.1"/>
</dbReference>
<name>A0A6N9H7J6_9MICO</name>
<comment type="caution">
    <text evidence="3">The sequence shown here is derived from an EMBL/GenBank/DDBJ whole genome shotgun (WGS) entry which is preliminary data.</text>
</comment>
<evidence type="ECO:0000313" key="4">
    <source>
        <dbReference type="Proteomes" id="UP000469215"/>
    </source>
</evidence>
<feature type="transmembrane region" description="Helical" evidence="2">
    <location>
        <begin position="48"/>
        <end position="72"/>
    </location>
</feature>
<dbReference type="EMBL" id="WWEQ01000018">
    <property type="protein sequence ID" value="MYM19522.1"/>
    <property type="molecule type" value="Genomic_DNA"/>
</dbReference>
<accession>A0A6N9H7J6</accession>
<organism evidence="3 4">
    <name type="scientific">Brevibacterium rongguiense</name>
    <dbReference type="NCBI Taxonomy" id="2695267"/>
    <lineage>
        <taxon>Bacteria</taxon>
        <taxon>Bacillati</taxon>
        <taxon>Actinomycetota</taxon>
        <taxon>Actinomycetes</taxon>
        <taxon>Micrococcales</taxon>
        <taxon>Brevibacteriaceae</taxon>
        <taxon>Brevibacterium</taxon>
    </lineage>
</organism>
<reference evidence="3 4" key="1">
    <citation type="submission" date="2020-01" db="EMBL/GenBank/DDBJ databases">
        <authorList>
            <person name="Deng T."/>
        </authorList>
    </citation>
    <scope>NUCLEOTIDE SEQUENCE [LARGE SCALE GENOMIC DNA]</scope>
    <source>
        <strain evidence="3 4">5221</strain>
    </source>
</reference>
<feature type="region of interest" description="Disordered" evidence="1">
    <location>
        <begin position="1"/>
        <end position="20"/>
    </location>
</feature>
<keyword evidence="2" id="KW-1133">Transmembrane helix</keyword>
<evidence type="ECO:0000256" key="1">
    <source>
        <dbReference type="SAM" id="MobiDB-lite"/>
    </source>
</evidence>
<proteinExistence type="predicted"/>
<protein>
    <submittedName>
        <fullName evidence="3">Uncharacterized protein</fullName>
    </submittedName>
</protein>
<dbReference type="Proteomes" id="UP000469215">
    <property type="component" value="Unassembled WGS sequence"/>
</dbReference>
<dbReference type="AlphaFoldDB" id="A0A6N9H7J6"/>
<evidence type="ECO:0000256" key="2">
    <source>
        <dbReference type="SAM" id="Phobius"/>
    </source>
</evidence>